<dbReference type="AlphaFoldDB" id="A0A1Q8Y973"/>
<comment type="caution">
    <text evidence="4">The sequence shown here is derived from an EMBL/GenBank/DDBJ whole genome shotgun (WGS) entry which is preliminary data.</text>
</comment>
<evidence type="ECO:0000256" key="2">
    <source>
        <dbReference type="ARBA" id="ARBA00023002"/>
    </source>
</evidence>
<reference evidence="4 5" key="1">
    <citation type="submission" date="2017-01" db="EMBL/GenBank/DDBJ databases">
        <title>Genome sequence of Rhodoferax antarcticus ANT.BR, a psychrophilic purple nonsulfur bacterium from an Antarctic microbial mat.</title>
        <authorList>
            <person name="Baker J."/>
            <person name="Riester C."/>
            <person name="Skinner B."/>
            <person name="Newell A."/>
            <person name="Swingley W."/>
            <person name="Madigan M."/>
            <person name="Jung D."/>
            <person name="Asao M."/>
            <person name="Chen M."/>
            <person name="Loughlin P."/>
            <person name="Pan H."/>
            <person name="Lin S."/>
            <person name="Li N."/>
            <person name="Shaw J."/>
            <person name="Prado M."/>
            <person name="Sherman C."/>
            <person name="Li X."/>
            <person name="Tang J."/>
            <person name="Blankenship R."/>
            <person name="Zhao T."/>
            <person name="Touchman J."/>
            <person name="Sattley M."/>
        </authorList>
    </citation>
    <scope>NUCLEOTIDE SEQUENCE [LARGE SCALE GENOMIC DNA]</scope>
    <source>
        <strain evidence="4 5">ANT.BR</strain>
    </source>
</reference>
<dbReference type="Pfam" id="PF07992">
    <property type="entry name" value="Pyr_redox_2"/>
    <property type="match status" value="1"/>
</dbReference>
<dbReference type="GO" id="GO:0016491">
    <property type="term" value="F:oxidoreductase activity"/>
    <property type="evidence" value="ECO:0007669"/>
    <property type="project" value="UniProtKB-KW"/>
</dbReference>
<keyword evidence="1" id="KW-0285">Flavoprotein</keyword>
<dbReference type="Proteomes" id="UP000185911">
    <property type="component" value="Unassembled WGS sequence"/>
</dbReference>
<dbReference type="EMBL" id="MSYM01000020">
    <property type="protein sequence ID" value="OLP04543.1"/>
    <property type="molecule type" value="Genomic_DNA"/>
</dbReference>
<dbReference type="PRINTS" id="PR00368">
    <property type="entry name" value="FADPNR"/>
</dbReference>
<dbReference type="SUPFAM" id="SSF51905">
    <property type="entry name" value="FAD/NAD(P)-binding domain"/>
    <property type="match status" value="1"/>
</dbReference>
<gene>
    <name evidence="4" type="ORF">BLL52_4088</name>
</gene>
<dbReference type="PANTHER" id="PTHR48105">
    <property type="entry name" value="THIOREDOXIN REDUCTASE 1-RELATED-RELATED"/>
    <property type="match status" value="1"/>
</dbReference>
<dbReference type="Gene3D" id="3.50.50.60">
    <property type="entry name" value="FAD/NAD(P)-binding domain"/>
    <property type="match status" value="2"/>
</dbReference>
<name>A0A1Q8Y973_9BURK</name>
<dbReference type="InterPro" id="IPR050097">
    <property type="entry name" value="Ferredoxin-NADP_redctase_2"/>
</dbReference>
<feature type="domain" description="FAD/NAD(P)-binding" evidence="3">
    <location>
        <begin position="184"/>
        <end position="250"/>
    </location>
</feature>
<proteinExistence type="predicted"/>
<evidence type="ECO:0000256" key="1">
    <source>
        <dbReference type="ARBA" id="ARBA00022630"/>
    </source>
</evidence>
<evidence type="ECO:0000313" key="5">
    <source>
        <dbReference type="Proteomes" id="UP000185911"/>
    </source>
</evidence>
<organism evidence="4 5">
    <name type="scientific">Rhodoferax antarcticus ANT.BR</name>
    <dbReference type="NCBI Taxonomy" id="1111071"/>
    <lineage>
        <taxon>Bacteria</taxon>
        <taxon>Pseudomonadati</taxon>
        <taxon>Pseudomonadota</taxon>
        <taxon>Betaproteobacteria</taxon>
        <taxon>Burkholderiales</taxon>
        <taxon>Comamonadaceae</taxon>
        <taxon>Rhodoferax</taxon>
    </lineage>
</organism>
<evidence type="ECO:0000259" key="3">
    <source>
        <dbReference type="Pfam" id="PF07992"/>
    </source>
</evidence>
<sequence length="289" mass="30067">MAQATWVQPCAGGKASQLRRVAALKPNTNTWVVTSPNSTGADVALAIHQSVLNHNIKLHLGVTALNADVGASGVTVHLSDGLVLRARFLVLAGGVTPKSGGFATRLGMIVGPGPSVARSDFAGKKVAILGGGDSAVENFTMACDRGAADVRIFARSIKARADMISTVAPEKVVLGSYTVDEKSNSVNGEVFDQILVLYGYEASSESLLGLDLAMRPDGFVMTDTDCLTSKNNVYAIGELARRGHPCCVTSMADGVAVAKAIQRRIESTAISRFAGLTKRAIGLGLAVLK</sequence>
<dbReference type="InterPro" id="IPR023753">
    <property type="entry name" value="FAD/NAD-binding_dom"/>
</dbReference>
<dbReference type="InterPro" id="IPR036188">
    <property type="entry name" value="FAD/NAD-bd_sf"/>
</dbReference>
<accession>A0A1Q8Y973</accession>
<evidence type="ECO:0000313" key="4">
    <source>
        <dbReference type="EMBL" id="OLP04543.1"/>
    </source>
</evidence>
<keyword evidence="2" id="KW-0560">Oxidoreductase</keyword>
<protein>
    <submittedName>
        <fullName evidence="4">Putative oxidoreductase</fullName>
    </submittedName>
</protein>
<dbReference type="PRINTS" id="PR00469">
    <property type="entry name" value="PNDRDTASEII"/>
</dbReference>
<keyword evidence="5" id="KW-1185">Reference proteome</keyword>